<dbReference type="InterPro" id="IPR015424">
    <property type="entry name" value="PyrdxlP-dep_Trfase"/>
</dbReference>
<dbReference type="PROSITE" id="PS50949">
    <property type="entry name" value="HTH_GNTR"/>
    <property type="match status" value="1"/>
</dbReference>
<dbReference type="InterPro" id="IPR036388">
    <property type="entry name" value="WH-like_DNA-bd_sf"/>
</dbReference>
<dbReference type="Gene3D" id="1.10.10.10">
    <property type="entry name" value="Winged helix-like DNA-binding domain superfamily/Winged helix DNA-binding domain"/>
    <property type="match status" value="1"/>
</dbReference>
<keyword evidence="3" id="KW-0805">Transcription regulation</keyword>
<dbReference type="InterPro" id="IPR004839">
    <property type="entry name" value="Aminotransferase_I/II_large"/>
</dbReference>
<keyword evidence="8" id="KW-1185">Reference proteome</keyword>
<dbReference type="GO" id="GO:0008483">
    <property type="term" value="F:transaminase activity"/>
    <property type="evidence" value="ECO:0007669"/>
    <property type="project" value="UniProtKB-KW"/>
</dbReference>
<dbReference type="PANTHER" id="PTHR46577:SF2">
    <property type="entry name" value="TRANSCRIPTIONAL REGULATORY PROTEIN"/>
    <property type="match status" value="1"/>
</dbReference>
<keyword evidence="7" id="KW-0808">Transferase</keyword>
<keyword evidence="5" id="KW-0804">Transcription</keyword>
<keyword evidence="4 7" id="KW-0238">DNA-binding</keyword>
<evidence type="ECO:0000256" key="5">
    <source>
        <dbReference type="ARBA" id="ARBA00023163"/>
    </source>
</evidence>
<dbReference type="Gene3D" id="3.40.640.10">
    <property type="entry name" value="Type I PLP-dependent aspartate aminotransferase-like (Major domain)"/>
    <property type="match status" value="1"/>
</dbReference>
<dbReference type="Pfam" id="PF00155">
    <property type="entry name" value="Aminotran_1_2"/>
    <property type="match status" value="1"/>
</dbReference>
<dbReference type="PANTHER" id="PTHR46577">
    <property type="entry name" value="HTH-TYPE TRANSCRIPTIONAL REGULATORY PROTEIN GABR"/>
    <property type="match status" value="1"/>
</dbReference>
<dbReference type="SUPFAM" id="SSF46785">
    <property type="entry name" value="Winged helix' DNA-binding domain"/>
    <property type="match status" value="1"/>
</dbReference>
<gene>
    <name evidence="7" type="ORF">SAMN04490181_0944</name>
</gene>
<proteinExistence type="inferred from homology"/>
<dbReference type="SUPFAM" id="SSF53383">
    <property type="entry name" value="PLP-dependent transferases"/>
    <property type="match status" value="1"/>
</dbReference>
<dbReference type="InterPro" id="IPR015421">
    <property type="entry name" value="PyrdxlP-dep_Trfase_major"/>
</dbReference>
<organism evidence="7 8">
    <name type="scientific">Pseudomonas brenneri</name>
    <dbReference type="NCBI Taxonomy" id="129817"/>
    <lineage>
        <taxon>Bacteria</taxon>
        <taxon>Pseudomonadati</taxon>
        <taxon>Pseudomonadota</taxon>
        <taxon>Gammaproteobacteria</taxon>
        <taxon>Pseudomonadales</taxon>
        <taxon>Pseudomonadaceae</taxon>
        <taxon>Pseudomonas</taxon>
    </lineage>
</organism>
<evidence type="ECO:0000256" key="1">
    <source>
        <dbReference type="ARBA" id="ARBA00005384"/>
    </source>
</evidence>
<dbReference type="GO" id="GO:0003677">
    <property type="term" value="F:DNA binding"/>
    <property type="evidence" value="ECO:0007669"/>
    <property type="project" value="UniProtKB-KW"/>
</dbReference>
<dbReference type="InterPro" id="IPR051446">
    <property type="entry name" value="HTH_trans_reg/aminotransferase"/>
</dbReference>
<dbReference type="Pfam" id="PF00392">
    <property type="entry name" value="GntR"/>
    <property type="match status" value="1"/>
</dbReference>
<comment type="similarity">
    <text evidence="1">In the C-terminal section; belongs to the class-I pyridoxal-phosphate-dependent aminotransferase family.</text>
</comment>
<dbReference type="EMBL" id="LT629800">
    <property type="protein sequence ID" value="SDU88034.1"/>
    <property type="molecule type" value="Genomic_DNA"/>
</dbReference>
<dbReference type="CDD" id="cd00609">
    <property type="entry name" value="AAT_like"/>
    <property type="match status" value="1"/>
</dbReference>
<dbReference type="InterPro" id="IPR000524">
    <property type="entry name" value="Tscrpt_reg_HTH_GntR"/>
</dbReference>
<evidence type="ECO:0000313" key="7">
    <source>
        <dbReference type="EMBL" id="SDU88034.1"/>
    </source>
</evidence>
<dbReference type="Proteomes" id="UP000199620">
    <property type="component" value="Chromosome I"/>
</dbReference>
<accession>A0ABY0W8V2</accession>
<evidence type="ECO:0000256" key="3">
    <source>
        <dbReference type="ARBA" id="ARBA00023015"/>
    </source>
</evidence>
<evidence type="ECO:0000313" key="8">
    <source>
        <dbReference type="Proteomes" id="UP000199620"/>
    </source>
</evidence>
<keyword evidence="7" id="KW-0032">Aminotransferase</keyword>
<dbReference type="CDD" id="cd07377">
    <property type="entry name" value="WHTH_GntR"/>
    <property type="match status" value="1"/>
</dbReference>
<evidence type="ECO:0000259" key="6">
    <source>
        <dbReference type="PROSITE" id="PS50949"/>
    </source>
</evidence>
<keyword evidence="2" id="KW-0663">Pyridoxal phosphate</keyword>
<dbReference type="SMART" id="SM00345">
    <property type="entry name" value="HTH_GNTR"/>
    <property type="match status" value="1"/>
</dbReference>
<reference evidence="7 8" key="1">
    <citation type="submission" date="2016-10" db="EMBL/GenBank/DDBJ databases">
        <authorList>
            <person name="Varghese N."/>
            <person name="Submissions S."/>
        </authorList>
    </citation>
    <scope>NUCLEOTIDE SEQUENCE [LARGE SCALE GENOMIC DNA]</scope>
    <source>
        <strain evidence="7 8">BS2771</strain>
    </source>
</reference>
<evidence type="ECO:0000256" key="2">
    <source>
        <dbReference type="ARBA" id="ARBA00022898"/>
    </source>
</evidence>
<evidence type="ECO:0000256" key="4">
    <source>
        <dbReference type="ARBA" id="ARBA00023125"/>
    </source>
</evidence>
<protein>
    <submittedName>
        <fullName evidence="7">DNA-binding transcriptional regulator, MocR family, contains an aminotransferase domain</fullName>
    </submittedName>
</protein>
<sequence length="499" mass="54595">MLCSLGRGLDGGQVNSAVIHADFTGKVTGKHQDVAMPLPQIRFHDQGPKVQQIVEAFARAIEQGELAAGSKLPSVRELGEQLGVGKFTVNEALDRLRGQHLLTSRQGRGHFVAQRQAQPSSSNWVDLLPQDLLSVLRRPMLIGQGELRPGGGHLPEDWLNCEAMRQAMRSVVRAPSLRIAGMGTPAGFLPLRQALQQKLQGDGLAVPVEQIITTPSTLQGLDMLMRLLARPGDTVLLDAPCYFNFHANLALHGVKVVTLPRGPDGFDLAALEQLLIFEQPSLYLTTGILHNPTGHSFSAAQAFGLLQLMRQYHCHIIEDDLYGDLHPNPPPRLAALAGLDQVTYLSGFSKTLSANTRVSYVVAAPQLAANLTNMKLMSGGVTSELFEQIVYRLLNEGSYARHRKRMAQRLLEAGARVEQWLRRCGCELPIAYTAGMFIWARLPAGVNGEQLAEAGLKRGMVLAPGALFGYEPGLRDFMRFNVAHCDDPQVWAAVEQLLR</sequence>
<feature type="domain" description="HTH gntR-type" evidence="6">
    <location>
        <begin position="47"/>
        <end position="115"/>
    </location>
</feature>
<name>A0ABY0W8V2_9PSED</name>
<dbReference type="InterPro" id="IPR036390">
    <property type="entry name" value="WH_DNA-bd_sf"/>
</dbReference>